<name>A0A8H7C576_AGABI</name>
<comment type="caution">
    <text evidence="2">The sequence shown here is derived from an EMBL/GenBank/DDBJ whole genome shotgun (WGS) entry which is preliminary data.</text>
</comment>
<proteinExistence type="predicted"/>
<protein>
    <recommendedName>
        <fullName evidence="4">F-box domain-containing protein</fullName>
    </recommendedName>
</protein>
<feature type="compositionally biased region" description="Polar residues" evidence="1">
    <location>
        <begin position="38"/>
        <end position="56"/>
    </location>
</feature>
<evidence type="ECO:0000313" key="3">
    <source>
        <dbReference type="Proteomes" id="UP000629468"/>
    </source>
</evidence>
<dbReference type="InterPro" id="IPR036047">
    <property type="entry name" value="F-box-like_dom_sf"/>
</dbReference>
<gene>
    <name evidence="2" type="ORF">Agabi119p4_8788</name>
</gene>
<evidence type="ECO:0000256" key="1">
    <source>
        <dbReference type="SAM" id="MobiDB-lite"/>
    </source>
</evidence>
<evidence type="ECO:0000313" key="2">
    <source>
        <dbReference type="EMBL" id="KAF7762195.1"/>
    </source>
</evidence>
<dbReference type="AlphaFoldDB" id="A0A8H7C576"/>
<dbReference type="EMBL" id="JABXXO010000012">
    <property type="protein sequence ID" value="KAF7762195.1"/>
    <property type="molecule type" value="Genomic_DNA"/>
</dbReference>
<dbReference type="SUPFAM" id="SSF52047">
    <property type="entry name" value="RNI-like"/>
    <property type="match status" value="1"/>
</dbReference>
<dbReference type="Gene3D" id="3.80.10.10">
    <property type="entry name" value="Ribonuclease Inhibitor"/>
    <property type="match status" value="1"/>
</dbReference>
<dbReference type="SUPFAM" id="SSF81383">
    <property type="entry name" value="F-box domain"/>
    <property type="match status" value="1"/>
</dbReference>
<feature type="region of interest" description="Disordered" evidence="1">
    <location>
        <begin position="32"/>
        <end position="56"/>
    </location>
</feature>
<reference evidence="2 3" key="1">
    <citation type="journal article" name="Sci. Rep.">
        <title>Telomere-to-telomere assembled and centromere annotated genomes of the two main subspecies of the button mushroom Agaricus bisporus reveal especially polymorphic chromosome ends.</title>
        <authorList>
            <person name="Sonnenberg A.S.M."/>
            <person name="Sedaghat-Telgerd N."/>
            <person name="Lavrijssen B."/>
            <person name="Ohm R.A."/>
            <person name="Hendrickx P.M."/>
            <person name="Scholtmeijer K."/>
            <person name="Baars J.J.P."/>
            <person name="van Peer A."/>
        </authorList>
    </citation>
    <scope>NUCLEOTIDE SEQUENCE [LARGE SCALE GENOMIC DNA]</scope>
    <source>
        <strain evidence="2 3">H119_p4</strain>
    </source>
</reference>
<dbReference type="Proteomes" id="UP000629468">
    <property type="component" value="Unassembled WGS sequence"/>
</dbReference>
<accession>A0A8H7C576</accession>
<sequence length="630" mass="71197">MFIPYKPHATGIYRKRHRPPVPSLDARLALAKEKKDSAPNSSTQCTPNSPPNVNRSLIPSRFKKPPQSHEVIQQAKQRNGGLAACRLPEDLYSLIFMECAQLPLRDLEGWSWMNVSYVCSSWRNAALRCRRLWAFVDFTCHERTIASLDRAKGIPLSIRIVANQRNHRQLRSVLTTAQQIREIHLESSFDDIQPLLESLAHPNPALSSLTINVFPMDSPHCYSRPIFPSCRTLPNLQMAHLNAAPLYLIPPNCPSLTNLTLRNLPQSESRSGILKLLSNLPQLQRLTVLQCTMPRGSLPAQVHLPSLLYLNVGGSLEQIADFLEFITITPSCQLCCSLQQMDKISDNLRRFCQSISSFSSASNQDVPIETLVLTCHEKSSRFTTSYEPNPEFRQSIRIRAFGAKAKPGCATFDLSIGPGDQTISDDVMIRTLSGILRALVLTSVQTLSLQNIDVITQKAWTEFLRVLPQLRVLDIRGYAPFGLAWALLMDVLSIGPGIPRFLIPRLEDVYLHNVDCSSGSLMVSPKEQVNSYTNMDDSRFIDVLVTSLKRRRRQKLELRSLTVTRCDKVSQKALEDARRMIPHLVWDIRGRMKQEPSASYRNIYPDVPRNDARHYDRLKVLIDESVCSAL</sequence>
<dbReference type="InterPro" id="IPR032675">
    <property type="entry name" value="LRR_dom_sf"/>
</dbReference>
<organism evidence="2 3">
    <name type="scientific">Agaricus bisporus var. burnettii</name>
    <dbReference type="NCBI Taxonomy" id="192524"/>
    <lineage>
        <taxon>Eukaryota</taxon>
        <taxon>Fungi</taxon>
        <taxon>Dikarya</taxon>
        <taxon>Basidiomycota</taxon>
        <taxon>Agaricomycotina</taxon>
        <taxon>Agaricomycetes</taxon>
        <taxon>Agaricomycetidae</taxon>
        <taxon>Agaricales</taxon>
        <taxon>Agaricineae</taxon>
        <taxon>Agaricaceae</taxon>
        <taxon>Agaricus</taxon>
    </lineage>
</organism>
<evidence type="ECO:0008006" key="4">
    <source>
        <dbReference type="Google" id="ProtNLM"/>
    </source>
</evidence>